<evidence type="ECO:0000256" key="6">
    <source>
        <dbReference type="ARBA" id="ARBA00023136"/>
    </source>
</evidence>
<dbReference type="InterPro" id="IPR001320">
    <property type="entry name" value="Iontro_rcpt_C"/>
</dbReference>
<evidence type="ECO:0000256" key="9">
    <source>
        <dbReference type="SAM" id="Phobius"/>
    </source>
</evidence>
<proteinExistence type="inferred from homology"/>
<organism evidence="13 14">
    <name type="scientific">Diploptera punctata</name>
    <name type="common">Pacific beetle cockroach</name>
    <dbReference type="NCBI Taxonomy" id="6984"/>
    <lineage>
        <taxon>Eukaryota</taxon>
        <taxon>Metazoa</taxon>
        <taxon>Ecdysozoa</taxon>
        <taxon>Arthropoda</taxon>
        <taxon>Hexapoda</taxon>
        <taxon>Insecta</taxon>
        <taxon>Pterygota</taxon>
        <taxon>Neoptera</taxon>
        <taxon>Polyneoptera</taxon>
        <taxon>Dictyoptera</taxon>
        <taxon>Blattodea</taxon>
        <taxon>Blaberoidea</taxon>
        <taxon>Blaberidae</taxon>
        <taxon>Diplopterinae</taxon>
        <taxon>Diploptera</taxon>
    </lineage>
</organism>
<feature type="signal peptide" evidence="10">
    <location>
        <begin position="1"/>
        <end position="18"/>
    </location>
</feature>
<keyword evidence="6 9" id="KW-0472">Membrane</keyword>
<evidence type="ECO:0000256" key="3">
    <source>
        <dbReference type="ARBA" id="ARBA00022475"/>
    </source>
</evidence>
<evidence type="ECO:0000313" key="14">
    <source>
        <dbReference type="Proteomes" id="UP001233999"/>
    </source>
</evidence>
<dbReference type="PANTHER" id="PTHR42643">
    <property type="entry name" value="IONOTROPIC RECEPTOR 20A-RELATED"/>
    <property type="match status" value="1"/>
</dbReference>
<feature type="transmembrane region" description="Helical" evidence="9">
    <location>
        <begin position="608"/>
        <end position="633"/>
    </location>
</feature>
<name>A0AAD7ZCH0_DIPPU</name>
<feature type="transmembrane region" description="Helical" evidence="9">
    <location>
        <begin position="423"/>
        <end position="443"/>
    </location>
</feature>
<dbReference type="GO" id="GO:0015276">
    <property type="term" value="F:ligand-gated monoatomic ion channel activity"/>
    <property type="evidence" value="ECO:0007669"/>
    <property type="project" value="InterPro"/>
</dbReference>
<feature type="transmembrane region" description="Helical" evidence="9">
    <location>
        <begin position="393"/>
        <end position="411"/>
    </location>
</feature>
<sequence length="638" mass="74033">MWCYLFILLSLWFPCAEVYNLLMTQCIKRICMDNFASSKNLIILTANNISEHIIERKLNLELSDTTNILEQMHYAELFPISIYSSDIHNMKNMKCYLGTVSYLFLLDKPVNNILTNIQLQLQNLKSINCLDRRANYFLAFNNRIAQKDVEVFVKDIFVELRKWNIFNAVIMMFFDSTTNMPEGIINMYTWFPYRGSGACSAVQEIHKINSCYNGELQHNISVFSEKFPKQFHGCPIVAAIVVSALTVQPKKITYENKTEEMEYNDGWELKLWKIVVNSLKLSEIYTISNWTFSKNNSAVGLKDEVLSHRSDVGFGSWPLLWRNLQILDPTVPILSNELIWLVPCAQVHPKWSGIFKMFSISVWILGVIVIHITAAVLSFLAKNSNEIYRSFNECLLNFFAVLLGISVQIMPKKPSLRIVFCSWIIYSLCINTIFQGFLTTFLVQPSFQHQINSIEEILKSRIEFGYSRATASILQNFEDSTSVEIKLKHKHLPHSTEPLNRVAYKRDLCILFSKPFIKFILTKNYLNENGKPLICIADEVFFDLKHVFYLQKGHPLLGRINQKIQRCLETGLMDLIIARDFELQKVRAAVRGTYRFGDDYRNLNTRNLLGVFFILALGNVIALLFFTGEFMYFHFYHK</sequence>
<keyword evidence="3" id="KW-1003">Cell membrane</keyword>
<accession>A0AAD7ZCH0</accession>
<dbReference type="GO" id="GO:0050906">
    <property type="term" value="P:detection of stimulus involved in sensory perception"/>
    <property type="evidence" value="ECO:0007669"/>
    <property type="project" value="UniProtKB-ARBA"/>
</dbReference>
<feature type="domain" description="Ionotropic glutamate receptor C-terminal" evidence="11">
    <location>
        <begin position="359"/>
        <end position="618"/>
    </location>
</feature>
<evidence type="ECO:0000256" key="4">
    <source>
        <dbReference type="ARBA" id="ARBA00022692"/>
    </source>
</evidence>
<dbReference type="PANTHER" id="PTHR42643:SF30">
    <property type="entry name" value="IONOTROPIC RECEPTOR 40A-RELATED"/>
    <property type="match status" value="1"/>
</dbReference>
<keyword evidence="4 9" id="KW-0812">Transmembrane</keyword>
<evidence type="ECO:0000259" key="12">
    <source>
        <dbReference type="Pfam" id="PF24061"/>
    </source>
</evidence>
<comment type="similarity">
    <text evidence="2">Belongs to the glutamate-gated ion channel (TC 1.A.10.1) family.</text>
</comment>
<feature type="transmembrane region" description="Helical" evidence="9">
    <location>
        <begin position="360"/>
        <end position="381"/>
    </location>
</feature>
<evidence type="ECO:0000256" key="10">
    <source>
        <dbReference type="SAM" id="SignalP"/>
    </source>
</evidence>
<keyword evidence="5 9" id="KW-1133">Transmembrane helix</keyword>
<dbReference type="EMBL" id="JASPKZ010008945">
    <property type="protein sequence ID" value="KAJ9578150.1"/>
    <property type="molecule type" value="Genomic_DNA"/>
</dbReference>
<dbReference type="Pfam" id="PF24061">
    <property type="entry name" value="LBD_receptor"/>
    <property type="match status" value="1"/>
</dbReference>
<keyword evidence="14" id="KW-1185">Reference proteome</keyword>
<evidence type="ECO:0000256" key="7">
    <source>
        <dbReference type="ARBA" id="ARBA00023170"/>
    </source>
</evidence>
<feature type="chain" id="PRO_5042081622" evidence="10">
    <location>
        <begin position="19"/>
        <end position="638"/>
    </location>
</feature>
<feature type="domain" description="Putative ionotropic receptor ligand binding" evidence="12">
    <location>
        <begin position="129"/>
        <end position="226"/>
    </location>
</feature>
<dbReference type="InterPro" id="IPR056198">
    <property type="entry name" value="LBD_receptor"/>
</dbReference>
<dbReference type="InterPro" id="IPR052192">
    <property type="entry name" value="Insect_Ionotropic_Sensory_Rcpt"/>
</dbReference>
<keyword evidence="8" id="KW-0325">Glycoprotein</keyword>
<dbReference type="AlphaFoldDB" id="A0AAD7ZCH0"/>
<evidence type="ECO:0000313" key="13">
    <source>
        <dbReference type="EMBL" id="KAJ9578150.1"/>
    </source>
</evidence>
<evidence type="ECO:0000256" key="8">
    <source>
        <dbReference type="ARBA" id="ARBA00023180"/>
    </source>
</evidence>
<evidence type="ECO:0000256" key="5">
    <source>
        <dbReference type="ARBA" id="ARBA00022989"/>
    </source>
</evidence>
<evidence type="ECO:0000256" key="2">
    <source>
        <dbReference type="ARBA" id="ARBA00008685"/>
    </source>
</evidence>
<keyword evidence="7" id="KW-0675">Receptor</keyword>
<dbReference type="Gene3D" id="1.10.287.70">
    <property type="match status" value="1"/>
</dbReference>
<dbReference type="Pfam" id="PF00060">
    <property type="entry name" value="Lig_chan"/>
    <property type="match status" value="1"/>
</dbReference>
<gene>
    <name evidence="13" type="ORF">L9F63_024992</name>
</gene>
<comment type="subcellular location">
    <subcellularLocation>
        <location evidence="1">Cell membrane</location>
        <topology evidence="1">Multi-pass membrane protein</topology>
    </subcellularLocation>
</comment>
<keyword evidence="10" id="KW-0732">Signal</keyword>
<dbReference type="SUPFAM" id="SSF53850">
    <property type="entry name" value="Periplasmic binding protein-like II"/>
    <property type="match status" value="1"/>
</dbReference>
<reference evidence="13" key="2">
    <citation type="submission" date="2023-05" db="EMBL/GenBank/DDBJ databases">
        <authorList>
            <person name="Fouks B."/>
        </authorList>
    </citation>
    <scope>NUCLEOTIDE SEQUENCE</scope>
    <source>
        <strain evidence="13">Stay&amp;Tobe</strain>
        <tissue evidence="13">Testes</tissue>
    </source>
</reference>
<comment type="caution">
    <text evidence="13">The sequence shown here is derived from an EMBL/GenBank/DDBJ whole genome shotgun (WGS) entry which is preliminary data.</text>
</comment>
<dbReference type="Proteomes" id="UP001233999">
    <property type="component" value="Unassembled WGS sequence"/>
</dbReference>
<dbReference type="GO" id="GO:0005886">
    <property type="term" value="C:plasma membrane"/>
    <property type="evidence" value="ECO:0007669"/>
    <property type="project" value="UniProtKB-SubCell"/>
</dbReference>
<reference evidence="13" key="1">
    <citation type="journal article" date="2023" name="IScience">
        <title>Live-bearing cockroach genome reveals convergent evolutionary mechanisms linked to viviparity in insects and beyond.</title>
        <authorList>
            <person name="Fouks B."/>
            <person name="Harrison M.C."/>
            <person name="Mikhailova A.A."/>
            <person name="Marchal E."/>
            <person name="English S."/>
            <person name="Carruthers M."/>
            <person name="Jennings E.C."/>
            <person name="Chiamaka E.L."/>
            <person name="Frigard R.A."/>
            <person name="Pippel M."/>
            <person name="Attardo G.M."/>
            <person name="Benoit J.B."/>
            <person name="Bornberg-Bauer E."/>
            <person name="Tobe S.S."/>
        </authorList>
    </citation>
    <scope>NUCLEOTIDE SEQUENCE</scope>
    <source>
        <strain evidence="13">Stay&amp;Tobe</strain>
    </source>
</reference>
<evidence type="ECO:0000256" key="1">
    <source>
        <dbReference type="ARBA" id="ARBA00004651"/>
    </source>
</evidence>
<evidence type="ECO:0000259" key="11">
    <source>
        <dbReference type="Pfam" id="PF00060"/>
    </source>
</evidence>
<protein>
    <submittedName>
        <fullName evidence="13">Uncharacterized protein</fullName>
    </submittedName>
</protein>